<dbReference type="Pfam" id="PF03572">
    <property type="entry name" value="Peptidase_S41"/>
    <property type="match status" value="1"/>
</dbReference>
<feature type="chain" id="PRO_5046468362" evidence="2">
    <location>
        <begin position="37"/>
        <end position="599"/>
    </location>
</feature>
<proteinExistence type="predicted"/>
<feature type="region of interest" description="Disordered" evidence="1">
    <location>
        <begin position="55"/>
        <end position="86"/>
    </location>
</feature>
<dbReference type="SMART" id="SM00228">
    <property type="entry name" value="PDZ"/>
    <property type="match status" value="1"/>
</dbReference>
<feature type="domain" description="PDZ" evidence="3">
    <location>
        <begin position="237"/>
        <end position="309"/>
    </location>
</feature>
<dbReference type="InterPro" id="IPR041489">
    <property type="entry name" value="PDZ_6"/>
</dbReference>
<keyword evidence="2" id="KW-0732">Signal</keyword>
<feature type="compositionally biased region" description="Low complexity" evidence="1">
    <location>
        <begin position="60"/>
        <end position="74"/>
    </location>
</feature>
<gene>
    <name evidence="5" type="ORF">NQF89_03535</name>
</gene>
<protein>
    <submittedName>
        <fullName evidence="5">S41 family peptidase</fullName>
    </submittedName>
</protein>
<evidence type="ECO:0000259" key="3">
    <source>
        <dbReference type="SMART" id="SM00228"/>
    </source>
</evidence>
<dbReference type="Pfam" id="PF17820">
    <property type="entry name" value="PDZ_6"/>
    <property type="match status" value="1"/>
</dbReference>
<dbReference type="InterPro" id="IPR029045">
    <property type="entry name" value="ClpP/crotonase-like_dom_sf"/>
</dbReference>
<dbReference type="Gene3D" id="3.30.750.44">
    <property type="match status" value="1"/>
</dbReference>
<dbReference type="SMART" id="SM00245">
    <property type="entry name" value="TSPc"/>
    <property type="match status" value="1"/>
</dbReference>
<dbReference type="InterPro" id="IPR005151">
    <property type="entry name" value="Tail-specific_protease"/>
</dbReference>
<dbReference type="Proteomes" id="UP001165575">
    <property type="component" value="Unassembled WGS sequence"/>
</dbReference>
<evidence type="ECO:0000256" key="2">
    <source>
        <dbReference type="SAM" id="SignalP"/>
    </source>
</evidence>
<reference evidence="5 6" key="1">
    <citation type="submission" date="2022-07" db="EMBL/GenBank/DDBJ databases">
        <title>Bombella genomes.</title>
        <authorList>
            <person name="Harer L."/>
            <person name="Styblova S."/>
            <person name="Ehrmann M."/>
        </authorList>
    </citation>
    <scope>NUCLEOTIDE SEQUENCE [LARGE SCALE GENOMIC DNA]</scope>
    <source>
        <strain evidence="5 6">TMW 2.2556</strain>
    </source>
</reference>
<keyword evidence="6" id="KW-1185">Reference proteome</keyword>
<feature type="domain" description="Tail specific protease" evidence="4">
    <location>
        <begin position="300"/>
        <end position="516"/>
    </location>
</feature>
<evidence type="ECO:0000313" key="5">
    <source>
        <dbReference type="EMBL" id="MCX5619493.1"/>
    </source>
</evidence>
<dbReference type="SUPFAM" id="SSF50156">
    <property type="entry name" value="PDZ domain-like"/>
    <property type="match status" value="1"/>
</dbReference>
<dbReference type="Gene3D" id="3.90.226.10">
    <property type="entry name" value="2-enoyl-CoA Hydratase, Chain A, domain 1"/>
    <property type="match status" value="1"/>
</dbReference>
<evidence type="ECO:0000313" key="6">
    <source>
        <dbReference type="Proteomes" id="UP001165575"/>
    </source>
</evidence>
<dbReference type="RefSeq" id="WP_266137517.1">
    <property type="nucleotide sequence ID" value="NZ_JANIDX010000003.1"/>
</dbReference>
<dbReference type="SUPFAM" id="SSF52096">
    <property type="entry name" value="ClpP/crotonase"/>
    <property type="match status" value="1"/>
</dbReference>
<dbReference type="EMBL" id="JANIDX010000003">
    <property type="protein sequence ID" value="MCX5619493.1"/>
    <property type="molecule type" value="Genomic_DNA"/>
</dbReference>
<dbReference type="InterPro" id="IPR036034">
    <property type="entry name" value="PDZ_sf"/>
</dbReference>
<dbReference type="PANTHER" id="PTHR32060:SF30">
    <property type="entry name" value="CARBOXY-TERMINAL PROCESSING PROTEASE CTPA"/>
    <property type="match status" value="1"/>
</dbReference>
<name>A0ABT3WKP3_9PROT</name>
<dbReference type="PANTHER" id="PTHR32060">
    <property type="entry name" value="TAIL-SPECIFIC PROTEASE"/>
    <property type="match status" value="1"/>
</dbReference>
<sequence>MMSARCLRSLLMPPALLTLCGTLFTAGLTSSASAQAASSNFWRHFIQRLTPDAQTHPHISSQKTPSSPLSSPAPAITPPPPPITLDAEDQQTQQTLAAALTFMMPRLLTPQTPQNLCLWGMHALVKASSPLTAHINLTLTIEPTSHTTPSHLTLFYGSQRLLDEPTPHKDDILGWSQLSTRFIATLRHSLPNLYPYKDEACLTLFLNGLLTQLDPYSRYQPPTHTTSPPTPPQTIIASVGLTLRQSHAHFPAVAAINLNSPLWDAGITPGDRLISINHHSTRNTPLKDLQKALTGPKGSTIQLSFRLQDGQKLTRNFTLSLMGEESVFPDHIGHLPLLHVTQFLPHTAEEISQYLSAFFPPTTLEGDLPHASPPKTHIPSHPGLVLDLRGNHGGILQQAVMTAALFLDHGVITTTDGRAPESNHVWSIQGGDLTNNTALALLVDKNTGSAAEVLAAALADHHRAIIIGSSSFGKGMVQISTTLPNGGHLALSWARLNAPQGWSLQGLGVIPSICTTPQSHYSLKAQFSALQEGHSLMATTLQQAHLIHEDSPADTRLALRAICPPSPPTITDLSTALTVLSKPHFYQAALFSTPTINAP</sequence>
<evidence type="ECO:0000259" key="4">
    <source>
        <dbReference type="SMART" id="SM00245"/>
    </source>
</evidence>
<comment type="caution">
    <text evidence="5">The sequence shown here is derived from an EMBL/GenBank/DDBJ whole genome shotgun (WGS) entry which is preliminary data.</text>
</comment>
<feature type="signal peptide" evidence="2">
    <location>
        <begin position="1"/>
        <end position="36"/>
    </location>
</feature>
<organism evidence="5 6">
    <name type="scientific">Bombella pollinis</name>
    <dbReference type="NCBI Taxonomy" id="2967337"/>
    <lineage>
        <taxon>Bacteria</taxon>
        <taxon>Pseudomonadati</taxon>
        <taxon>Pseudomonadota</taxon>
        <taxon>Alphaproteobacteria</taxon>
        <taxon>Acetobacterales</taxon>
        <taxon>Acetobacteraceae</taxon>
        <taxon>Bombella</taxon>
    </lineage>
</organism>
<accession>A0ABT3WKP3</accession>
<evidence type="ECO:0000256" key="1">
    <source>
        <dbReference type="SAM" id="MobiDB-lite"/>
    </source>
</evidence>
<dbReference type="Gene3D" id="2.30.42.10">
    <property type="match status" value="1"/>
</dbReference>
<dbReference type="InterPro" id="IPR001478">
    <property type="entry name" value="PDZ"/>
</dbReference>